<dbReference type="EMBL" id="CP003731">
    <property type="protein sequence ID" value="AFO52137.1"/>
    <property type="molecule type" value="Genomic_DNA"/>
</dbReference>
<name>I7C6J1_MYCHA</name>
<protein>
    <submittedName>
        <fullName evidence="1">Uncharacterized protein</fullName>
    </submittedName>
</protein>
<dbReference type="HOGENOM" id="CLU_155846_0_0_14"/>
<keyword evidence="2" id="KW-1185">Reference proteome</keyword>
<dbReference type="Proteomes" id="UP000006502">
    <property type="component" value="Chromosome"/>
</dbReference>
<organism evidence="1 2">
    <name type="scientific">Mycoplasma haematolamae (strain Purdue)</name>
    <dbReference type="NCBI Taxonomy" id="1212765"/>
    <lineage>
        <taxon>Bacteria</taxon>
        <taxon>Bacillati</taxon>
        <taxon>Mycoplasmatota</taxon>
        <taxon>Mollicutes</taxon>
        <taxon>Mycoplasmataceae</taxon>
        <taxon>Mycoplasma</taxon>
    </lineage>
</organism>
<accession>I7C6J1</accession>
<reference evidence="2" key="2">
    <citation type="submission" date="2012-07" db="EMBL/GenBank/DDBJ databases">
        <title>Complete genome sequence of 'Candidatus Mycoplasma haemolamae'.</title>
        <authorList>
            <person name="Guimaraes A.M.S."/>
            <person name="Toth B."/>
            <person name="Santos A.P."/>
            <person name="Nascimento N.C."/>
            <person name="Sojka J.E."/>
            <person name="Messick J.B."/>
        </authorList>
    </citation>
    <scope>NUCLEOTIDE SEQUENCE [LARGE SCALE GENOMIC DNA]</scope>
    <source>
        <strain evidence="2">Purdue</strain>
    </source>
</reference>
<dbReference type="KEGG" id="mhl:MHLP_02785"/>
<reference evidence="1 2" key="1">
    <citation type="journal article" date="2012" name="J. Bacteriol.">
        <title>Genome Sequence of "Candidatus Mycoplasma haemolamae" Strain Purdue, a Red Blood Cell Pathogen of Alpacas (Vicugna pacos) and Llamas (Lama glama).</title>
        <authorList>
            <person name="Guimaraes A.M."/>
            <person name="Toth B."/>
            <person name="Santos A.P."/>
            <person name="do Nascimento N.C."/>
            <person name="Kritchevsky J.E."/>
            <person name="Messick J.B."/>
        </authorList>
    </citation>
    <scope>NUCLEOTIDE SEQUENCE [LARGE SCALE GENOMIC DNA]</scope>
    <source>
        <strain evidence="1 2">Purdue</strain>
    </source>
</reference>
<evidence type="ECO:0000313" key="2">
    <source>
        <dbReference type="Proteomes" id="UP000006502"/>
    </source>
</evidence>
<dbReference type="AlphaFoldDB" id="I7C6J1"/>
<evidence type="ECO:0000313" key="1">
    <source>
        <dbReference type="EMBL" id="AFO52137.1"/>
    </source>
</evidence>
<sequence>MGGFAKAAVLLGAGGGVSAVVTPVVLVAQNHYETFKFTDINGKKETVTLECEPKEGEFAYPKVDLSKKVVTCDYSSSKETIKEHWREVALKFIGTLNCSNVEGRDDDKKCHVSKFEKKERGLLTYVE</sequence>
<dbReference type="PATRIC" id="fig|1212765.3.peg.627"/>
<proteinExistence type="predicted"/>
<gene>
    <name evidence="1" type="ordered locus">MHLP_02785</name>
</gene>